<evidence type="ECO:0000313" key="9">
    <source>
        <dbReference type="EMBL" id="GAX20671.1"/>
    </source>
</evidence>
<keyword evidence="5" id="KW-0833">Ubl conjugation pathway</keyword>
<keyword evidence="4" id="KW-0645">Protease</keyword>
<accession>A0A1Z5K3L7</accession>
<feature type="domain" description="Peptidase C19 ubiquitin carboxyl-terminal hydrolase" evidence="8">
    <location>
        <begin position="43"/>
        <end position="409"/>
    </location>
</feature>
<evidence type="ECO:0000256" key="5">
    <source>
        <dbReference type="ARBA" id="ARBA00022786"/>
    </source>
</evidence>
<gene>
    <name evidence="9" type="ORF">FisN_32Hh060</name>
</gene>
<dbReference type="EMBL" id="BDSP01000151">
    <property type="protein sequence ID" value="GAX20671.1"/>
    <property type="molecule type" value="Genomic_DNA"/>
</dbReference>
<name>A0A1Z5K3L7_FISSO</name>
<dbReference type="GO" id="GO:0016579">
    <property type="term" value="P:protein deubiquitination"/>
    <property type="evidence" value="ECO:0007669"/>
    <property type="project" value="InterPro"/>
</dbReference>
<evidence type="ECO:0000256" key="7">
    <source>
        <dbReference type="ARBA" id="ARBA00022807"/>
    </source>
</evidence>
<evidence type="ECO:0000256" key="4">
    <source>
        <dbReference type="ARBA" id="ARBA00022670"/>
    </source>
</evidence>
<dbReference type="InterPro" id="IPR038765">
    <property type="entry name" value="Papain-like_cys_pep_sf"/>
</dbReference>
<dbReference type="CDD" id="cd02257">
    <property type="entry name" value="Peptidase_C19"/>
    <property type="match status" value="1"/>
</dbReference>
<keyword evidence="6" id="KW-0378">Hydrolase</keyword>
<dbReference type="OrthoDB" id="2248014at2759"/>
<dbReference type="PANTHER" id="PTHR24006:SF888">
    <property type="entry name" value="UBIQUITIN CARBOXYL-TERMINAL HYDROLASE 30"/>
    <property type="match status" value="1"/>
</dbReference>
<organism evidence="9 10">
    <name type="scientific">Fistulifera solaris</name>
    <name type="common">Oleaginous diatom</name>
    <dbReference type="NCBI Taxonomy" id="1519565"/>
    <lineage>
        <taxon>Eukaryota</taxon>
        <taxon>Sar</taxon>
        <taxon>Stramenopiles</taxon>
        <taxon>Ochrophyta</taxon>
        <taxon>Bacillariophyta</taxon>
        <taxon>Bacillariophyceae</taxon>
        <taxon>Bacillariophycidae</taxon>
        <taxon>Naviculales</taxon>
        <taxon>Naviculaceae</taxon>
        <taxon>Fistulifera</taxon>
    </lineage>
</organism>
<comment type="similarity">
    <text evidence="2">Belongs to the peptidase C19 family.</text>
</comment>
<proteinExistence type="inferred from homology"/>
<dbReference type="Gene3D" id="3.90.70.10">
    <property type="entry name" value="Cysteine proteinases"/>
    <property type="match status" value="1"/>
</dbReference>
<dbReference type="GO" id="GO:0004843">
    <property type="term" value="F:cysteine-type deubiquitinase activity"/>
    <property type="evidence" value="ECO:0007669"/>
    <property type="project" value="UniProtKB-EC"/>
</dbReference>
<keyword evidence="7" id="KW-0788">Thiol protease</keyword>
<dbReference type="EC" id="3.4.19.12" evidence="3"/>
<reference evidence="9 10" key="1">
    <citation type="journal article" date="2015" name="Plant Cell">
        <title>Oil accumulation by the oleaginous diatom Fistulifera solaris as revealed by the genome and transcriptome.</title>
        <authorList>
            <person name="Tanaka T."/>
            <person name="Maeda Y."/>
            <person name="Veluchamy A."/>
            <person name="Tanaka M."/>
            <person name="Abida H."/>
            <person name="Marechal E."/>
            <person name="Bowler C."/>
            <person name="Muto M."/>
            <person name="Sunaga Y."/>
            <person name="Tanaka M."/>
            <person name="Yoshino T."/>
            <person name="Taniguchi T."/>
            <person name="Fukuda Y."/>
            <person name="Nemoto M."/>
            <person name="Matsumoto M."/>
            <person name="Wong P.S."/>
            <person name="Aburatani S."/>
            <person name="Fujibuchi W."/>
        </authorList>
    </citation>
    <scope>NUCLEOTIDE SEQUENCE [LARGE SCALE GENOMIC DNA]</scope>
    <source>
        <strain evidence="9 10">JPCC DA0580</strain>
    </source>
</reference>
<evidence type="ECO:0000313" key="10">
    <source>
        <dbReference type="Proteomes" id="UP000198406"/>
    </source>
</evidence>
<protein>
    <recommendedName>
        <fullName evidence="3">ubiquitinyl hydrolase 1</fullName>
        <ecNumber evidence="3">3.4.19.12</ecNumber>
    </recommendedName>
</protein>
<dbReference type="AlphaFoldDB" id="A0A1Z5K3L7"/>
<comment type="caution">
    <text evidence="9">The sequence shown here is derived from an EMBL/GenBank/DDBJ whole genome shotgun (WGS) entry which is preliminary data.</text>
</comment>
<evidence type="ECO:0000256" key="6">
    <source>
        <dbReference type="ARBA" id="ARBA00022801"/>
    </source>
</evidence>
<evidence type="ECO:0000256" key="2">
    <source>
        <dbReference type="ARBA" id="ARBA00009085"/>
    </source>
</evidence>
<dbReference type="PANTHER" id="PTHR24006">
    <property type="entry name" value="UBIQUITIN CARBOXYL-TERMINAL HYDROLASE"/>
    <property type="match status" value="1"/>
</dbReference>
<dbReference type="GO" id="GO:0006508">
    <property type="term" value="P:proteolysis"/>
    <property type="evidence" value="ECO:0007669"/>
    <property type="project" value="UniProtKB-KW"/>
</dbReference>
<keyword evidence="10" id="KW-1185">Reference proteome</keyword>
<comment type="catalytic activity">
    <reaction evidence="1">
        <text>Thiol-dependent hydrolysis of ester, thioester, amide, peptide and isopeptide bonds formed by the C-terminal Gly of ubiquitin (a 76-residue protein attached to proteins as an intracellular targeting signal).</text>
        <dbReference type="EC" id="3.4.19.12"/>
    </reaction>
</comment>
<sequence length="448" mass="51029">MYLQRLVEWNQQRYEPTNPSLTGRLWHVVQYLHGSSAETPDVRGILQDVAQHHAPFRAAGPIGKHPQDAEELLQILLNCLGKEAEEWTTFRPLQDSEWEDDTVVSSCRLSEPTEMAHREDGAVRRFPLKGEEKKQDDLEFDVFIPRIDSEEDMAMVHTKASKEEENDDENKMTSPIHSFSTAMRCMSTTTSASPMSCWVGSALKCRTCQHRRPIHNTPIHSIPVVPLEVSQSLQPSRVEKSSTNQHTPPCRLEDCLAEFAAVEVVQDVECRSCTIQEKKTELMEDILMFQQAMESQSSKRGPEHLHHLQQELDQATAKLRAIHSIDPDDDAPLEDVLCSEEFYWYNDSIPISRGTALKRMLLTRLPAVLTIHVQRRYYDPYTNRMTKTSQHVVFPEVLDVAPYCAHGGISFSEGFVSQERCRPIPYRLTSFGAVALYFGFDGEASNVE</sequence>
<dbReference type="InParanoid" id="A0A1Z5K3L7"/>
<dbReference type="GO" id="GO:0005634">
    <property type="term" value="C:nucleus"/>
    <property type="evidence" value="ECO:0007669"/>
    <property type="project" value="TreeGrafter"/>
</dbReference>
<evidence type="ECO:0000256" key="3">
    <source>
        <dbReference type="ARBA" id="ARBA00012759"/>
    </source>
</evidence>
<evidence type="ECO:0000259" key="8">
    <source>
        <dbReference type="Pfam" id="PF00443"/>
    </source>
</evidence>
<dbReference type="InterPro" id="IPR001394">
    <property type="entry name" value="Peptidase_C19_UCH"/>
</dbReference>
<evidence type="ECO:0000256" key="1">
    <source>
        <dbReference type="ARBA" id="ARBA00000707"/>
    </source>
</evidence>
<dbReference type="SUPFAM" id="SSF54001">
    <property type="entry name" value="Cysteine proteinases"/>
    <property type="match status" value="1"/>
</dbReference>
<dbReference type="GO" id="GO:0005829">
    <property type="term" value="C:cytosol"/>
    <property type="evidence" value="ECO:0007669"/>
    <property type="project" value="TreeGrafter"/>
</dbReference>
<dbReference type="InterPro" id="IPR050164">
    <property type="entry name" value="Peptidase_C19"/>
</dbReference>
<dbReference type="Pfam" id="PF00443">
    <property type="entry name" value="UCH"/>
    <property type="match status" value="1"/>
</dbReference>
<dbReference type="Proteomes" id="UP000198406">
    <property type="component" value="Unassembled WGS sequence"/>
</dbReference>